<proteinExistence type="predicted"/>
<organism evidence="1">
    <name type="scientific">Anguilla anguilla</name>
    <name type="common">European freshwater eel</name>
    <name type="synonym">Muraena anguilla</name>
    <dbReference type="NCBI Taxonomy" id="7936"/>
    <lineage>
        <taxon>Eukaryota</taxon>
        <taxon>Metazoa</taxon>
        <taxon>Chordata</taxon>
        <taxon>Craniata</taxon>
        <taxon>Vertebrata</taxon>
        <taxon>Euteleostomi</taxon>
        <taxon>Actinopterygii</taxon>
        <taxon>Neopterygii</taxon>
        <taxon>Teleostei</taxon>
        <taxon>Anguilliformes</taxon>
        <taxon>Anguillidae</taxon>
        <taxon>Anguilla</taxon>
    </lineage>
</organism>
<protein>
    <submittedName>
        <fullName evidence="1">Uncharacterized protein</fullName>
    </submittedName>
</protein>
<sequence length="49" mass="5341">MQKKNCTPQSLGFTGSKWLTSDSMSLAGGHGSFSWIQSWPQKCPGSFAF</sequence>
<name>A0A0E9W583_ANGAN</name>
<accession>A0A0E9W583</accession>
<dbReference type="AlphaFoldDB" id="A0A0E9W583"/>
<reference evidence="1" key="1">
    <citation type="submission" date="2014-11" db="EMBL/GenBank/DDBJ databases">
        <authorList>
            <person name="Amaro Gonzalez C."/>
        </authorList>
    </citation>
    <scope>NUCLEOTIDE SEQUENCE</scope>
</reference>
<evidence type="ECO:0000313" key="1">
    <source>
        <dbReference type="EMBL" id="JAH84725.1"/>
    </source>
</evidence>
<reference evidence="1" key="2">
    <citation type="journal article" date="2015" name="Fish Shellfish Immunol.">
        <title>Early steps in the European eel (Anguilla anguilla)-Vibrio vulnificus interaction in the gills: Role of the RtxA13 toxin.</title>
        <authorList>
            <person name="Callol A."/>
            <person name="Pajuelo D."/>
            <person name="Ebbesson L."/>
            <person name="Teles M."/>
            <person name="MacKenzie S."/>
            <person name="Amaro C."/>
        </authorList>
    </citation>
    <scope>NUCLEOTIDE SEQUENCE</scope>
</reference>
<dbReference type="EMBL" id="GBXM01023852">
    <property type="protein sequence ID" value="JAH84725.1"/>
    <property type="molecule type" value="Transcribed_RNA"/>
</dbReference>